<organism evidence="1 2">
    <name type="scientific">Candidatus Kryptonium thompsonii</name>
    <dbReference type="NCBI Taxonomy" id="1633631"/>
    <lineage>
        <taxon>Bacteria</taxon>
        <taxon>Pseudomonadati</taxon>
        <taxon>Candidatus Kryptoniota</taxon>
        <taxon>Candidatus Kryptonium</taxon>
    </lineage>
</organism>
<accession>A0A0P1LLS6</accession>
<dbReference type="STRING" id="1633631.GCA_001442925_00355"/>
<dbReference type="Proteomes" id="UP000182011">
    <property type="component" value="Unassembled WGS sequence"/>
</dbReference>
<accession>A0A0P1LTL7</accession>
<accession>A0A0P1LAW5</accession>
<gene>
    <name evidence="1" type="ORF">JGI4_00353</name>
</gene>
<protein>
    <submittedName>
        <fullName evidence="1">Uncharacterized protein</fullName>
    </submittedName>
</protein>
<evidence type="ECO:0000313" key="1">
    <source>
        <dbReference type="EMBL" id="CUU01752.1"/>
    </source>
</evidence>
<evidence type="ECO:0000313" key="2">
    <source>
        <dbReference type="Proteomes" id="UP000182011"/>
    </source>
</evidence>
<dbReference type="EMBL" id="FAOP01000002">
    <property type="protein sequence ID" value="CUU01752.1"/>
    <property type="molecule type" value="Genomic_DNA"/>
</dbReference>
<accession>A0A0P1P661</accession>
<accession>A0A0P1LI41</accession>
<accession>A0A0P1P415</accession>
<accession>A0A0S4MT53</accession>
<sequence length="94" mass="10711">MVHKIKFSLVLLILVNSTLFSFNFKGDKAKQAVYFEFLGNGLLYTLNYEREVLSKSTAIRIGTCYINTRTGENKLNVLMFPLMFNYLVGSSVSK</sequence>
<dbReference type="AlphaFoldDB" id="A0A0P1LKL3"/>
<accession>A0A0P1LKL3</accession>
<proteinExistence type="predicted"/>
<accession>A0A0N7MSV0</accession>
<reference evidence="1 2" key="1">
    <citation type="submission" date="2015-11" db="EMBL/GenBank/DDBJ databases">
        <authorList>
            <person name="Zhang Y."/>
            <person name="Guo Z."/>
        </authorList>
    </citation>
    <scope>NUCLEOTIDE SEQUENCE [LARGE SCALE GENOMIC DNA]</scope>
    <source>
        <strain evidence="1">JGI-4</strain>
    </source>
</reference>
<name>A0A0P1LKL3_9BACT</name>
<dbReference type="RefSeq" id="WP_075426677.1">
    <property type="nucleotide sequence ID" value="NZ_CZVJ01000031.1"/>
</dbReference>